<feature type="region of interest" description="Disordered" evidence="1">
    <location>
        <begin position="29"/>
        <end position="75"/>
    </location>
</feature>
<dbReference type="AlphaFoldDB" id="A0A9P1N152"/>
<gene>
    <name evidence="2" type="ORF">CAMP_LOCUS8730</name>
</gene>
<proteinExistence type="predicted"/>
<evidence type="ECO:0000313" key="3">
    <source>
        <dbReference type="Proteomes" id="UP001152747"/>
    </source>
</evidence>
<reference evidence="2" key="1">
    <citation type="submission" date="2022-11" db="EMBL/GenBank/DDBJ databases">
        <authorList>
            <person name="Kikuchi T."/>
        </authorList>
    </citation>
    <scope>NUCLEOTIDE SEQUENCE</scope>
    <source>
        <strain evidence="2">PS1010</strain>
    </source>
</reference>
<protein>
    <submittedName>
        <fullName evidence="2">Uncharacterized protein</fullName>
    </submittedName>
</protein>
<evidence type="ECO:0000256" key="1">
    <source>
        <dbReference type="SAM" id="MobiDB-lite"/>
    </source>
</evidence>
<sequence>MAKQGANEAYNDILQKVDEVLILAQSHLGSLKNENSRPHTPTSDSSTSSSTISSPFKRNRSRSSNSSSSKSNYRIKTHAYCSLDKKKAMIVTKMKGNEEIDEKEIRKIEKIISRALEQEQPSIQF</sequence>
<comment type="caution">
    <text evidence="2">The sequence shown here is derived from an EMBL/GenBank/DDBJ whole genome shotgun (WGS) entry which is preliminary data.</text>
</comment>
<organism evidence="2 3">
    <name type="scientific">Caenorhabditis angaria</name>
    <dbReference type="NCBI Taxonomy" id="860376"/>
    <lineage>
        <taxon>Eukaryota</taxon>
        <taxon>Metazoa</taxon>
        <taxon>Ecdysozoa</taxon>
        <taxon>Nematoda</taxon>
        <taxon>Chromadorea</taxon>
        <taxon>Rhabditida</taxon>
        <taxon>Rhabditina</taxon>
        <taxon>Rhabditomorpha</taxon>
        <taxon>Rhabditoidea</taxon>
        <taxon>Rhabditidae</taxon>
        <taxon>Peloderinae</taxon>
        <taxon>Caenorhabditis</taxon>
    </lineage>
</organism>
<evidence type="ECO:0000313" key="2">
    <source>
        <dbReference type="EMBL" id="CAI5446093.1"/>
    </source>
</evidence>
<accession>A0A9P1N152</accession>
<dbReference type="Proteomes" id="UP001152747">
    <property type="component" value="Unassembled WGS sequence"/>
</dbReference>
<dbReference type="OrthoDB" id="5829070at2759"/>
<keyword evidence="3" id="KW-1185">Reference proteome</keyword>
<dbReference type="EMBL" id="CANHGI010000003">
    <property type="protein sequence ID" value="CAI5446093.1"/>
    <property type="molecule type" value="Genomic_DNA"/>
</dbReference>
<feature type="compositionally biased region" description="Low complexity" evidence="1">
    <location>
        <begin position="38"/>
        <end position="72"/>
    </location>
</feature>
<name>A0A9P1N152_9PELO</name>